<dbReference type="PANTHER" id="PTHR23407:SF1">
    <property type="entry name" value="5-FORMYLTETRAHYDROFOLATE CYCLO-LIGASE"/>
    <property type="match status" value="1"/>
</dbReference>
<dbReference type="GO" id="GO:0046872">
    <property type="term" value="F:metal ion binding"/>
    <property type="evidence" value="ECO:0007669"/>
    <property type="project" value="UniProtKB-KW"/>
</dbReference>
<keyword evidence="3 4" id="KW-0067">ATP-binding</keyword>
<dbReference type="AlphaFoldDB" id="V9VRR5"/>
<comment type="cofactor">
    <cofactor evidence="4">
        <name>Mg(2+)</name>
        <dbReference type="ChEBI" id="CHEBI:18420"/>
    </cofactor>
</comment>
<keyword evidence="6" id="KW-0436">Ligase</keyword>
<evidence type="ECO:0000313" key="7">
    <source>
        <dbReference type="Proteomes" id="UP000018780"/>
    </source>
</evidence>
<dbReference type="GO" id="GO:0009396">
    <property type="term" value="P:folic acid-containing compound biosynthetic process"/>
    <property type="evidence" value="ECO:0007669"/>
    <property type="project" value="TreeGrafter"/>
</dbReference>
<dbReference type="SUPFAM" id="SSF100950">
    <property type="entry name" value="NagB/RpiA/CoA transferase-like"/>
    <property type="match status" value="1"/>
</dbReference>
<protein>
    <recommendedName>
        <fullName evidence="4">5-formyltetrahydrofolate cyclo-ligase</fullName>
        <ecNumber evidence="4">6.3.3.2</ecNumber>
    </recommendedName>
</protein>
<dbReference type="GO" id="GO:0005524">
    <property type="term" value="F:ATP binding"/>
    <property type="evidence" value="ECO:0007669"/>
    <property type="project" value="UniProtKB-KW"/>
</dbReference>
<evidence type="ECO:0000313" key="6">
    <source>
        <dbReference type="EMBL" id="AHC99551.1"/>
    </source>
</evidence>
<dbReference type="Pfam" id="PF01812">
    <property type="entry name" value="5-FTHF_cyc-lig"/>
    <property type="match status" value="1"/>
</dbReference>
<dbReference type="Proteomes" id="UP000018780">
    <property type="component" value="Chromosome"/>
</dbReference>
<keyword evidence="4" id="KW-0479">Metal-binding</keyword>
<evidence type="ECO:0000256" key="5">
    <source>
        <dbReference type="SAM" id="MobiDB-lite"/>
    </source>
</evidence>
<keyword evidence="7" id="KW-1185">Reference proteome</keyword>
<evidence type="ECO:0000256" key="3">
    <source>
        <dbReference type="ARBA" id="ARBA00022840"/>
    </source>
</evidence>
<dbReference type="KEGG" id="lmd:METH_01460"/>
<dbReference type="OrthoDB" id="9801938at2"/>
<keyword evidence="2 4" id="KW-0547">Nucleotide-binding</keyword>
<dbReference type="HOGENOM" id="CLU_066245_0_1_5"/>
<dbReference type="PANTHER" id="PTHR23407">
    <property type="entry name" value="ATPASE INHIBITOR/5-FORMYLTETRAHYDROFOLATE CYCLO-LIGASE"/>
    <property type="match status" value="1"/>
</dbReference>
<proteinExistence type="inferred from homology"/>
<accession>V9VRR5</accession>
<dbReference type="InterPro" id="IPR024185">
    <property type="entry name" value="FTHF_cligase-like_sf"/>
</dbReference>
<reference evidence="6 7" key="1">
    <citation type="submission" date="2013-09" db="EMBL/GenBank/DDBJ databases">
        <authorList>
            <consortium name="DOE Joint Genome Institute"/>
            <person name="Klenk H.-P."/>
            <person name="Huntemann M."/>
            <person name="Han J."/>
            <person name="Chen A."/>
            <person name="Kyrpides N."/>
            <person name="Mavromatis K."/>
            <person name="Markowitz V."/>
            <person name="Palaniappan K."/>
            <person name="Ivanova N."/>
            <person name="Schaumberg A."/>
            <person name="Pati A."/>
            <person name="Liolios K."/>
            <person name="Nordberg H.P."/>
            <person name="Cantor M.N."/>
            <person name="Hua S.X."/>
            <person name="Woyke T."/>
        </authorList>
    </citation>
    <scope>NUCLEOTIDE SEQUENCE [LARGE SCALE GENOMIC DNA]</scope>
    <source>
        <strain evidence="6 7">DSM 14336</strain>
    </source>
</reference>
<dbReference type="Gene3D" id="3.40.50.10420">
    <property type="entry name" value="NagB/RpiA/CoA transferase-like"/>
    <property type="match status" value="1"/>
</dbReference>
<dbReference type="RefSeq" id="WP_024088612.1">
    <property type="nucleotide sequence ID" value="NC_023135.1"/>
</dbReference>
<feature type="region of interest" description="Disordered" evidence="5">
    <location>
        <begin position="1"/>
        <end position="38"/>
    </location>
</feature>
<evidence type="ECO:0000256" key="1">
    <source>
        <dbReference type="ARBA" id="ARBA00010638"/>
    </source>
</evidence>
<dbReference type="InterPro" id="IPR037171">
    <property type="entry name" value="NagB/RpiA_transferase-like"/>
</dbReference>
<dbReference type="NCBIfam" id="TIGR02727">
    <property type="entry name" value="MTHFS_bact"/>
    <property type="match status" value="1"/>
</dbReference>
<dbReference type="InterPro" id="IPR002698">
    <property type="entry name" value="FTHF_cligase"/>
</dbReference>
<dbReference type="GO" id="GO:0030272">
    <property type="term" value="F:5-formyltetrahydrofolate cyclo-ligase activity"/>
    <property type="evidence" value="ECO:0007669"/>
    <property type="project" value="UniProtKB-EC"/>
</dbReference>
<dbReference type="GO" id="GO:0035999">
    <property type="term" value="P:tetrahydrofolate interconversion"/>
    <property type="evidence" value="ECO:0007669"/>
    <property type="project" value="TreeGrafter"/>
</dbReference>
<evidence type="ECO:0000256" key="2">
    <source>
        <dbReference type="ARBA" id="ARBA00022741"/>
    </source>
</evidence>
<dbReference type="PATRIC" id="fig|999552.6.peg.290"/>
<dbReference type="STRING" id="999552.METH_01460"/>
<name>V9VRR5_9RHOB</name>
<sequence>MSSNSDTPREQKGYASSPCMAAETGLYGSQPSAPQGAAEVARWRKSERSRLRADRLARTVAARQAAGAALSGHLRQLLRTRFGGAGGHVISFYWPIKGEPDLRPLMAELHAEGATIALPIVETKAAPLVFRLWTPETQLVRGDWNIPVPPPGSPVLSPEITLAPLVGWAPGGFRLGYGGGYFDRTLAAISPRPFAIGIGLDSARLPTIFPQPHDIPLDSILTEAGERFAKTGSG</sequence>
<keyword evidence="4" id="KW-0460">Magnesium</keyword>
<dbReference type="EC" id="6.3.3.2" evidence="4"/>
<comment type="catalytic activity">
    <reaction evidence="4">
        <text>(6S)-5-formyl-5,6,7,8-tetrahydrofolate + ATP = (6R)-5,10-methenyltetrahydrofolate + ADP + phosphate</text>
        <dbReference type="Rhea" id="RHEA:10488"/>
        <dbReference type="ChEBI" id="CHEBI:30616"/>
        <dbReference type="ChEBI" id="CHEBI:43474"/>
        <dbReference type="ChEBI" id="CHEBI:57455"/>
        <dbReference type="ChEBI" id="CHEBI:57457"/>
        <dbReference type="ChEBI" id="CHEBI:456216"/>
        <dbReference type="EC" id="6.3.3.2"/>
    </reaction>
</comment>
<organism evidence="6 7">
    <name type="scientific">Leisingera methylohalidivorans DSM 14336</name>
    <dbReference type="NCBI Taxonomy" id="999552"/>
    <lineage>
        <taxon>Bacteria</taxon>
        <taxon>Pseudomonadati</taxon>
        <taxon>Pseudomonadota</taxon>
        <taxon>Alphaproteobacteria</taxon>
        <taxon>Rhodobacterales</taxon>
        <taxon>Roseobacteraceae</taxon>
        <taxon>Leisingera</taxon>
    </lineage>
</organism>
<evidence type="ECO:0000256" key="4">
    <source>
        <dbReference type="RuleBase" id="RU361279"/>
    </source>
</evidence>
<comment type="similarity">
    <text evidence="1 4">Belongs to the 5-formyltetrahydrofolate cyclo-ligase family.</text>
</comment>
<gene>
    <name evidence="6" type="ORF">METH_01460</name>
</gene>
<dbReference type="EMBL" id="CP006773">
    <property type="protein sequence ID" value="AHC99551.1"/>
    <property type="molecule type" value="Genomic_DNA"/>
</dbReference>